<evidence type="ECO:0000313" key="7">
    <source>
        <dbReference type="Proteomes" id="UP000663829"/>
    </source>
</evidence>
<evidence type="ECO:0000313" key="3">
    <source>
        <dbReference type="EMBL" id="CAF0929804.1"/>
    </source>
</evidence>
<feature type="chain" id="PRO_5035607736" description="Apple domain-containing protein" evidence="1">
    <location>
        <begin position="18"/>
        <end position="384"/>
    </location>
</feature>
<evidence type="ECO:0000256" key="1">
    <source>
        <dbReference type="SAM" id="SignalP"/>
    </source>
</evidence>
<reference evidence="4" key="1">
    <citation type="submission" date="2021-02" db="EMBL/GenBank/DDBJ databases">
        <authorList>
            <person name="Nowell W R."/>
        </authorList>
    </citation>
    <scope>NUCLEOTIDE SEQUENCE</scope>
</reference>
<protein>
    <recommendedName>
        <fullName evidence="2">Apple domain-containing protein</fullName>
    </recommendedName>
</protein>
<proteinExistence type="predicted"/>
<feature type="signal peptide" evidence="1">
    <location>
        <begin position="1"/>
        <end position="17"/>
    </location>
</feature>
<dbReference type="Pfam" id="PF00024">
    <property type="entry name" value="PAN_1"/>
    <property type="match status" value="1"/>
</dbReference>
<gene>
    <name evidence="4" type="ORF">GPM918_LOCUS38481</name>
    <name evidence="3" type="ORF">OVA965_LOCUS11085</name>
    <name evidence="6" type="ORF">SRO942_LOCUS39303</name>
    <name evidence="5" type="ORF">TMI583_LOCUS11081</name>
</gene>
<dbReference type="InterPro" id="IPR003609">
    <property type="entry name" value="Pan_app"/>
</dbReference>
<comment type="caution">
    <text evidence="4">The sequence shown here is derived from an EMBL/GenBank/DDBJ whole genome shotgun (WGS) entry which is preliminary data.</text>
</comment>
<evidence type="ECO:0000313" key="6">
    <source>
        <dbReference type="EMBL" id="CAF4398444.1"/>
    </source>
</evidence>
<accession>A0A815VX50</accession>
<dbReference type="PROSITE" id="PS50948">
    <property type="entry name" value="PAN"/>
    <property type="match status" value="1"/>
</dbReference>
<evidence type="ECO:0000313" key="4">
    <source>
        <dbReference type="EMBL" id="CAF1538447.1"/>
    </source>
</evidence>
<dbReference type="Proteomes" id="UP000682733">
    <property type="component" value="Unassembled WGS sequence"/>
</dbReference>
<evidence type="ECO:0000259" key="2">
    <source>
        <dbReference type="PROSITE" id="PS50948"/>
    </source>
</evidence>
<sequence>MFVIVYTTVSLICLIHAQFRPILSSHIEIMPDSLYEVAYERHFIDELDVQTVQQCAHQCLLNDHCRTATFYHQSKTCSLYEEYTYVGTIQSTANDVATVIQIRLCSNSFYEPEYVCFNDDRVPVLFSEMLQNMTVKQVVNVISYMLFMSRTKLYLPIDSDDTIQVYDLESLLQTDEFSAVPSVSLNGLDVDSNDNYIMTDYNGSLYFFNSSSSIVTSLSVSNNQYYYACISDKYIVALYSNLNGADVFNATNLQFAFTITTAYTMTNCIIVDNRIFHSQGDYHNYVIDIDSAARATQLFNYSACGSYDNTTDADHFYIDASGRFYIPCVLSKDFTYQVFDYNGQNHVTSFDTVKYPSICGIAAKCSKYKCTVAVYDGVVTVYEY</sequence>
<dbReference type="EMBL" id="CAJNOK010004213">
    <property type="protein sequence ID" value="CAF0929804.1"/>
    <property type="molecule type" value="Genomic_DNA"/>
</dbReference>
<keyword evidence="7" id="KW-1185">Reference proteome</keyword>
<dbReference type="Gene3D" id="3.50.4.10">
    <property type="entry name" value="Hepatocyte Growth Factor"/>
    <property type="match status" value="1"/>
</dbReference>
<dbReference type="Proteomes" id="UP000677228">
    <property type="component" value="Unassembled WGS sequence"/>
</dbReference>
<dbReference type="EMBL" id="CAJOBC010091186">
    <property type="protein sequence ID" value="CAF4398444.1"/>
    <property type="molecule type" value="Genomic_DNA"/>
</dbReference>
<dbReference type="EMBL" id="CAJNOQ010025569">
    <property type="protein sequence ID" value="CAF1538447.1"/>
    <property type="molecule type" value="Genomic_DNA"/>
</dbReference>
<dbReference type="Proteomes" id="UP000681722">
    <property type="component" value="Unassembled WGS sequence"/>
</dbReference>
<dbReference type="EMBL" id="CAJOBA010004215">
    <property type="protein sequence ID" value="CAF3706546.1"/>
    <property type="molecule type" value="Genomic_DNA"/>
</dbReference>
<dbReference type="Proteomes" id="UP000663829">
    <property type="component" value="Unassembled WGS sequence"/>
</dbReference>
<name>A0A815VX50_9BILA</name>
<feature type="domain" description="Apple" evidence="2">
    <location>
        <begin position="13"/>
        <end position="105"/>
    </location>
</feature>
<dbReference type="SUPFAM" id="SSF57414">
    <property type="entry name" value="Hairpin loop containing domain-like"/>
    <property type="match status" value="1"/>
</dbReference>
<keyword evidence="1" id="KW-0732">Signal</keyword>
<organism evidence="4 7">
    <name type="scientific">Didymodactylos carnosus</name>
    <dbReference type="NCBI Taxonomy" id="1234261"/>
    <lineage>
        <taxon>Eukaryota</taxon>
        <taxon>Metazoa</taxon>
        <taxon>Spiralia</taxon>
        <taxon>Gnathifera</taxon>
        <taxon>Rotifera</taxon>
        <taxon>Eurotatoria</taxon>
        <taxon>Bdelloidea</taxon>
        <taxon>Philodinida</taxon>
        <taxon>Philodinidae</taxon>
        <taxon>Didymodactylos</taxon>
    </lineage>
</organism>
<evidence type="ECO:0000313" key="5">
    <source>
        <dbReference type="EMBL" id="CAF3706546.1"/>
    </source>
</evidence>
<dbReference type="SUPFAM" id="SSF101898">
    <property type="entry name" value="NHL repeat"/>
    <property type="match status" value="1"/>
</dbReference>
<dbReference type="AlphaFoldDB" id="A0A815VX50"/>